<name>A0ABV8A883_9DEIO</name>
<proteinExistence type="predicted"/>
<dbReference type="Proteomes" id="UP001595748">
    <property type="component" value="Unassembled WGS sequence"/>
</dbReference>
<feature type="chain" id="PRO_5046045136" evidence="1">
    <location>
        <begin position="21"/>
        <end position="146"/>
    </location>
</feature>
<keyword evidence="1" id="KW-0732">Signal</keyword>
<organism evidence="2 3">
    <name type="scientific">Deinococcus antarcticus</name>
    <dbReference type="NCBI Taxonomy" id="1298767"/>
    <lineage>
        <taxon>Bacteria</taxon>
        <taxon>Thermotogati</taxon>
        <taxon>Deinococcota</taxon>
        <taxon>Deinococci</taxon>
        <taxon>Deinococcales</taxon>
        <taxon>Deinococcaceae</taxon>
        <taxon>Deinococcus</taxon>
    </lineage>
</organism>
<accession>A0ABV8A883</accession>
<keyword evidence="3" id="KW-1185">Reference proteome</keyword>
<sequence>MIRSVPLPLAVLAALSFSWAQEVQVTELSRIKPLSYVVNLEPLEGRALIMKNVTCQASGRPDTQGRLYLTHLPGNLVRVARVEYNEQGRYVLEHGKSVAPANKYYDRYVTQQQPFGTFTLNALEGLWRLFGLRFTLENVTYRCKLT</sequence>
<dbReference type="RefSeq" id="WP_380076506.1">
    <property type="nucleotide sequence ID" value="NZ_JBHRZF010000066.1"/>
</dbReference>
<evidence type="ECO:0000256" key="1">
    <source>
        <dbReference type="SAM" id="SignalP"/>
    </source>
</evidence>
<protein>
    <submittedName>
        <fullName evidence="2">Uncharacterized protein</fullName>
    </submittedName>
</protein>
<evidence type="ECO:0000313" key="2">
    <source>
        <dbReference type="EMBL" id="MFC3860357.1"/>
    </source>
</evidence>
<gene>
    <name evidence="2" type="ORF">ACFOPQ_06210</name>
</gene>
<reference evidence="3" key="1">
    <citation type="journal article" date="2019" name="Int. J. Syst. Evol. Microbiol.">
        <title>The Global Catalogue of Microorganisms (GCM) 10K type strain sequencing project: providing services to taxonomists for standard genome sequencing and annotation.</title>
        <authorList>
            <consortium name="The Broad Institute Genomics Platform"/>
            <consortium name="The Broad Institute Genome Sequencing Center for Infectious Disease"/>
            <person name="Wu L."/>
            <person name="Ma J."/>
        </authorList>
    </citation>
    <scope>NUCLEOTIDE SEQUENCE [LARGE SCALE GENOMIC DNA]</scope>
    <source>
        <strain evidence="3">CCTCC AB 2013263</strain>
    </source>
</reference>
<evidence type="ECO:0000313" key="3">
    <source>
        <dbReference type="Proteomes" id="UP001595748"/>
    </source>
</evidence>
<dbReference type="EMBL" id="JBHRZF010000066">
    <property type="protein sequence ID" value="MFC3860357.1"/>
    <property type="molecule type" value="Genomic_DNA"/>
</dbReference>
<comment type="caution">
    <text evidence="2">The sequence shown here is derived from an EMBL/GenBank/DDBJ whole genome shotgun (WGS) entry which is preliminary data.</text>
</comment>
<feature type="signal peptide" evidence="1">
    <location>
        <begin position="1"/>
        <end position="20"/>
    </location>
</feature>